<keyword evidence="4" id="KW-1185">Reference proteome</keyword>
<evidence type="ECO:0000313" key="4">
    <source>
        <dbReference type="Proteomes" id="UP000290682"/>
    </source>
</evidence>
<dbReference type="Proteomes" id="UP000290682">
    <property type="component" value="Unassembled WGS sequence"/>
</dbReference>
<dbReference type="Gene3D" id="3.40.50.10610">
    <property type="entry name" value="ABC-type transport auxiliary lipoprotein component"/>
    <property type="match status" value="1"/>
</dbReference>
<sequence length="423" mass="44786">MSAFKRLALGAALSAAFVLTAQAERLVGVGVATLDAGPKAARELAIADALEAAALSQGAEITSADYVNGGRVATSSRLAAAPLPPGRVSVLEEGEKDGLYRVKVALDAPPPGPRADGGHCPDGRTVGRPIKRRLLTSYVYLDHPASASDLGNVSTGLPSELARRFARLPRFSARDGGAFGVLPDPRESDPASGLDLVRELGRREDVQFVLAGRLIDSGSAGDQPDFSLFNADKGRPGVFYDGPLAGLFGGGVVLQPSARRFDLELWVYDAFTGALLVRERFVDTAHGQVAGRSLPPFASEAFWRNDYGRTVDKLLDKAAERVDTLLACVPFMTRVAKVEAGSRIYLGDGGLSGLKVGDSLIVYKPRPAKELRAAGSERKLGIAELLSGDATVTQVQPKLAVAEVRNARYRVETGDLVRFVPGR</sequence>
<dbReference type="EMBL" id="REGR01000004">
    <property type="protein sequence ID" value="RXZ44136.1"/>
    <property type="molecule type" value="Genomic_DNA"/>
</dbReference>
<dbReference type="Pfam" id="PF16539">
    <property type="entry name" value="FlgT_M"/>
    <property type="match status" value="1"/>
</dbReference>
<dbReference type="InterPro" id="IPR038180">
    <property type="entry name" value="FlgT_N_sf"/>
</dbReference>
<evidence type="ECO:0000313" key="3">
    <source>
        <dbReference type="EMBL" id="RXZ44136.1"/>
    </source>
</evidence>
<gene>
    <name evidence="3" type="ORF">EBB06_06240</name>
</gene>
<evidence type="ECO:0000259" key="2">
    <source>
        <dbReference type="Pfam" id="PF16539"/>
    </source>
</evidence>
<proteinExistence type="predicted"/>
<feature type="signal peptide" evidence="1">
    <location>
        <begin position="1"/>
        <end position="23"/>
    </location>
</feature>
<accession>A0ABY0FD72</accession>
<reference evidence="3 4" key="1">
    <citation type="submission" date="2018-10" db="EMBL/GenBank/DDBJ databases">
        <title>Draft genome of Fastidiocella sp. strain 375T, a bacterium isolated from a karstic cave dripping water.</title>
        <authorList>
            <person name="Coelho C."/>
            <person name="Verissimo A."/>
            <person name="Tiago I."/>
        </authorList>
    </citation>
    <scope>NUCLEOTIDE SEQUENCE [LARGE SCALE GENOMIC DNA]</scope>
    <source>
        <strain evidence="3 4">CAVE-375</strain>
    </source>
</reference>
<dbReference type="RefSeq" id="WP_129212319.1">
    <property type="nucleotide sequence ID" value="NZ_REGR01000004.1"/>
</dbReference>
<comment type="caution">
    <text evidence="3">The sequence shown here is derived from an EMBL/GenBank/DDBJ whole genome shotgun (WGS) entry which is preliminary data.</text>
</comment>
<protein>
    <recommendedName>
        <fullName evidence="2">Flagellar assembly protein T middle domain-containing protein</fullName>
    </recommendedName>
</protein>
<keyword evidence="1" id="KW-0732">Signal</keyword>
<feature type="domain" description="Flagellar assembly protein T middle" evidence="2">
    <location>
        <begin position="131"/>
        <end position="289"/>
    </location>
</feature>
<organism evidence="3 4">
    <name type="scientific">Crenobacter cavernae</name>
    <dbReference type="NCBI Taxonomy" id="2290923"/>
    <lineage>
        <taxon>Bacteria</taxon>
        <taxon>Pseudomonadati</taxon>
        <taxon>Pseudomonadota</taxon>
        <taxon>Betaproteobacteria</taxon>
        <taxon>Neisseriales</taxon>
        <taxon>Neisseriaceae</taxon>
        <taxon>Crenobacter</taxon>
    </lineage>
</organism>
<dbReference type="Gene3D" id="3.30.1660.40">
    <property type="entry name" value="FlgT, N-terminal domain"/>
    <property type="match status" value="1"/>
</dbReference>
<evidence type="ECO:0000256" key="1">
    <source>
        <dbReference type="SAM" id="SignalP"/>
    </source>
</evidence>
<feature type="chain" id="PRO_5046013448" description="Flagellar assembly protein T middle domain-containing protein" evidence="1">
    <location>
        <begin position="24"/>
        <end position="423"/>
    </location>
</feature>
<name>A0ABY0FD72_9NEIS</name>
<dbReference type="InterPro" id="IPR032386">
    <property type="entry name" value="FlgT_M"/>
</dbReference>